<accession>A0A3G8LG93</accession>
<dbReference type="PROSITE" id="PS50206">
    <property type="entry name" value="RHODANESE_3"/>
    <property type="match status" value="1"/>
</dbReference>
<dbReference type="Proteomes" id="UP000275883">
    <property type="component" value="Chromosome"/>
</dbReference>
<dbReference type="KEGG" id="mstr:EGN60_01595"/>
<dbReference type="EC" id="2.7.6.1" evidence="10"/>
<evidence type="ECO:0000259" key="11">
    <source>
        <dbReference type="PROSITE" id="PS50206"/>
    </source>
</evidence>
<dbReference type="CDD" id="cd06223">
    <property type="entry name" value="PRTases_typeI"/>
    <property type="match status" value="1"/>
</dbReference>
<keyword evidence="2 10" id="KW-0479">Metal-binding</keyword>
<dbReference type="GO" id="GO:0016301">
    <property type="term" value="F:kinase activity"/>
    <property type="evidence" value="ECO:0007669"/>
    <property type="project" value="UniProtKB-KW"/>
</dbReference>
<dbReference type="SMART" id="SM01400">
    <property type="entry name" value="Pribosyltran_N"/>
    <property type="match status" value="1"/>
</dbReference>
<keyword evidence="6" id="KW-0067">ATP-binding</keyword>
<dbReference type="OrthoDB" id="9777067at2"/>
<evidence type="ECO:0000256" key="8">
    <source>
        <dbReference type="ARBA" id="ARBA00049535"/>
    </source>
</evidence>
<dbReference type="PANTHER" id="PTHR10210">
    <property type="entry name" value="RIBOSE-PHOSPHATE DIPHOSPHOKINASE FAMILY MEMBER"/>
    <property type="match status" value="1"/>
</dbReference>
<evidence type="ECO:0000256" key="3">
    <source>
        <dbReference type="ARBA" id="ARBA00022727"/>
    </source>
</evidence>
<dbReference type="GO" id="GO:0000287">
    <property type="term" value="F:magnesium ion binding"/>
    <property type="evidence" value="ECO:0007669"/>
    <property type="project" value="InterPro"/>
</dbReference>
<sequence length="320" mass="35865">MSFKDENVIVFGMNNSLELAKEIGSVLKTEVSEVGQITFKDGEDLLYSYDTVRNKTVFIICNTSSPVNDNYMKLFIFVDSLKRASAKRIICVMTYYGYSRQDRKVQGRQPITARLMADLLERSGVDKVIAIDLHNPSIQGFFNIPVDDLRGHFIFSKELKNRNEKFTIVSPDHGGAVRARQLSELLNNEEEIAIIDKRRTAPNVSEIVSVLGNVKDKNVVIYDDIIDTGGTILHAAEALKKQGAKKIIIAATHGLFSCGFETFENSEIIDEVIITNSIDHSNLKHFSKIKILSLAQFLGLVIKANVENTSITEIYHAYSK</sequence>
<proteinExistence type="inferred from homology"/>
<dbReference type="InterPro" id="IPR000842">
    <property type="entry name" value="PRib_PP_synth_CS"/>
</dbReference>
<keyword evidence="3 9" id="KW-0545">Nucleotide biosynthesis</keyword>
<dbReference type="GO" id="GO:0006164">
    <property type="term" value="P:purine nucleotide biosynthetic process"/>
    <property type="evidence" value="ECO:0007669"/>
    <property type="project" value="TreeGrafter"/>
</dbReference>
<feature type="domain" description="Rhodanese" evidence="11">
    <location>
        <begin position="138"/>
        <end position="264"/>
    </location>
</feature>
<gene>
    <name evidence="12" type="ORF">EGN60_01595</name>
</gene>
<dbReference type="NCBIfam" id="TIGR01251">
    <property type="entry name" value="ribP_PPkin"/>
    <property type="match status" value="1"/>
</dbReference>
<dbReference type="AlphaFoldDB" id="A0A3G8LG93"/>
<keyword evidence="4" id="KW-0547">Nucleotide-binding</keyword>
<dbReference type="FunFam" id="3.40.50.2020:FF:000007">
    <property type="entry name" value="Ribose-phosphate pyrophosphokinase"/>
    <property type="match status" value="1"/>
</dbReference>
<comment type="catalytic activity">
    <reaction evidence="8 10">
        <text>D-ribose 5-phosphate + ATP = 5-phospho-alpha-D-ribose 1-diphosphate + AMP + H(+)</text>
        <dbReference type="Rhea" id="RHEA:15609"/>
        <dbReference type="ChEBI" id="CHEBI:15378"/>
        <dbReference type="ChEBI" id="CHEBI:30616"/>
        <dbReference type="ChEBI" id="CHEBI:58017"/>
        <dbReference type="ChEBI" id="CHEBI:78346"/>
        <dbReference type="ChEBI" id="CHEBI:456215"/>
        <dbReference type="EC" id="2.7.6.1"/>
    </reaction>
</comment>
<comment type="similarity">
    <text evidence="9">Belongs to the ribose-phosphate pyrophosphokinase family.</text>
</comment>
<organism evidence="12 13">
    <name type="scientific">Mycoplasma struthionis</name>
    <dbReference type="NCBI Taxonomy" id="538220"/>
    <lineage>
        <taxon>Bacteria</taxon>
        <taxon>Bacillati</taxon>
        <taxon>Mycoplasmatota</taxon>
        <taxon>Mollicutes</taxon>
        <taxon>Mycoplasmataceae</taxon>
        <taxon>Mycoplasma</taxon>
    </lineage>
</organism>
<keyword evidence="5 10" id="KW-0418">Kinase</keyword>
<dbReference type="GO" id="GO:0005737">
    <property type="term" value="C:cytoplasm"/>
    <property type="evidence" value="ECO:0007669"/>
    <property type="project" value="TreeGrafter"/>
</dbReference>
<evidence type="ECO:0000256" key="4">
    <source>
        <dbReference type="ARBA" id="ARBA00022741"/>
    </source>
</evidence>
<dbReference type="Pfam" id="PF00156">
    <property type="entry name" value="Pribosyltran"/>
    <property type="match status" value="1"/>
</dbReference>
<evidence type="ECO:0000256" key="10">
    <source>
        <dbReference type="RuleBase" id="RU004325"/>
    </source>
</evidence>
<dbReference type="InterPro" id="IPR029057">
    <property type="entry name" value="PRTase-like"/>
</dbReference>
<evidence type="ECO:0000313" key="13">
    <source>
        <dbReference type="Proteomes" id="UP000275883"/>
    </source>
</evidence>
<dbReference type="GO" id="GO:0006015">
    <property type="term" value="P:5-phosphoribose 1-diphosphate biosynthetic process"/>
    <property type="evidence" value="ECO:0007669"/>
    <property type="project" value="TreeGrafter"/>
</dbReference>
<protein>
    <recommendedName>
        <fullName evidence="10">Ribose-phosphate pyrophosphokinase</fullName>
        <ecNumber evidence="10">2.7.6.1</ecNumber>
    </recommendedName>
</protein>
<keyword evidence="7 10" id="KW-0460">Magnesium</keyword>
<dbReference type="InterPro" id="IPR005946">
    <property type="entry name" value="Rib-P_diPkinase"/>
</dbReference>
<dbReference type="RefSeq" id="WP_124724350.1">
    <property type="nucleotide sequence ID" value="NZ_CP034044.1"/>
</dbReference>
<dbReference type="GO" id="GO:0004749">
    <property type="term" value="F:ribose phosphate diphosphokinase activity"/>
    <property type="evidence" value="ECO:0007669"/>
    <property type="project" value="UniProtKB-EC"/>
</dbReference>
<name>A0A3G8LG93_9MOLU</name>
<evidence type="ECO:0000256" key="9">
    <source>
        <dbReference type="RuleBase" id="RU004324"/>
    </source>
</evidence>
<evidence type="ECO:0000256" key="6">
    <source>
        <dbReference type="ARBA" id="ARBA00022840"/>
    </source>
</evidence>
<dbReference type="EMBL" id="CP034044">
    <property type="protein sequence ID" value="AZG68656.1"/>
    <property type="molecule type" value="Genomic_DNA"/>
</dbReference>
<dbReference type="GO" id="GO:0009156">
    <property type="term" value="P:ribonucleoside monophosphate biosynthetic process"/>
    <property type="evidence" value="ECO:0007669"/>
    <property type="project" value="InterPro"/>
</dbReference>
<dbReference type="InterPro" id="IPR001763">
    <property type="entry name" value="Rhodanese-like_dom"/>
</dbReference>
<dbReference type="InterPro" id="IPR000836">
    <property type="entry name" value="PRTase_dom"/>
</dbReference>
<dbReference type="PANTHER" id="PTHR10210:SF41">
    <property type="entry name" value="RIBOSE-PHOSPHATE PYROPHOSPHOKINASE 1, CHLOROPLASTIC"/>
    <property type="match status" value="1"/>
</dbReference>
<dbReference type="InterPro" id="IPR029099">
    <property type="entry name" value="Pribosyltran_N"/>
</dbReference>
<evidence type="ECO:0000313" key="12">
    <source>
        <dbReference type="EMBL" id="AZG68656.1"/>
    </source>
</evidence>
<evidence type="ECO:0000256" key="1">
    <source>
        <dbReference type="ARBA" id="ARBA00022679"/>
    </source>
</evidence>
<dbReference type="NCBIfam" id="NF002320">
    <property type="entry name" value="PRK01259.1"/>
    <property type="match status" value="1"/>
</dbReference>
<dbReference type="SUPFAM" id="SSF53271">
    <property type="entry name" value="PRTase-like"/>
    <property type="match status" value="1"/>
</dbReference>
<evidence type="ECO:0000256" key="2">
    <source>
        <dbReference type="ARBA" id="ARBA00022723"/>
    </source>
</evidence>
<evidence type="ECO:0000256" key="5">
    <source>
        <dbReference type="ARBA" id="ARBA00022777"/>
    </source>
</evidence>
<reference evidence="12 13" key="1">
    <citation type="submission" date="2018-11" db="EMBL/GenBank/DDBJ databases">
        <title>Genome sequence of Mycoplasma struthionis sp. nov.</title>
        <authorList>
            <person name="Spergser J."/>
        </authorList>
    </citation>
    <scope>NUCLEOTIDE SEQUENCE [LARGE SCALE GENOMIC DNA]</scope>
    <source>
        <strain evidence="12 13">237IA</strain>
    </source>
</reference>
<dbReference type="GO" id="GO:0005524">
    <property type="term" value="F:ATP binding"/>
    <property type="evidence" value="ECO:0007669"/>
    <property type="project" value="UniProtKB-KW"/>
</dbReference>
<dbReference type="PROSITE" id="PS00114">
    <property type="entry name" value="PRPP_SYNTHASE"/>
    <property type="match status" value="1"/>
</dbReference>
<dbReference type="Gene3D" id="3.40.50.2020">
    <property type="match status" value="2"/>
</dbReference>
<keyword evidence="13" id="KW-1185">Reference proteome</keyword>
<dbReference type="Pfam" id="PF13793">
    <property type="entry name" value="Pribosyltran_N"/>
    <property type="match status" value="1"/>
</dbReference>
<dbReference type="GO" id="GO:0002189">
    <property type="term" value="C:ribose phosphate diphosphokinase complex"/>
    <property type="evidence" value="ECO:0007669"/>
    <property type="project" value="TreeGrafter"/>
</dbReference>
<keyword evidence="1" id="KW-0808">Transferase</keyword>
<evidence type="ECO:0000256" key="7">
    <source>
        <dbReference type="ARBA" id="ARBA00022842"/>
    </source>
</evidence>